<keyword evidence="1" id="KW-1185">Reference proteome</keyword>
<organism evidence="1 2">
    <name type="scientific">Romanomermis culicivorax</name>
    <name type="common">Nematode worm</name>
    <dbReference type="NCBI Taxonomy" id="13658"/>
    <lineage>
        <taxon>Eukaryota</taxon>
        <taxon>Metazoa</taxon>
        <taxon>Ecdysozoa</taxon>
        <taxon>Nematoda</taxon>
        <taxon>Enoplea</taxon>
        <taxon>Dorylaimia</taxon>
        <taxon>Mermithida</taxon>
        <taxon>Mermithoidea</taxon>
        <taxon>Mermithidae</taxon>
        <taxon>Romanomermis</taxon>
    </lineage>
</organism>
<dbReference type="WBParaSite" id="nRc.2.0.1.t34416-RA">
    <property type="protein sequence ID" value="nRc.2.0.1.t34416-RA"/>
    <property type="gene ID" value="nRc.2.0.1.g34416"/>
</dbReference>
<sequence length="67" mass="7665">MSSVRLDMDFDTTPIDSIFHNSCTFDGSSVERGLDFSTTFTLTNEEALGALIQFYHHDILLIFHHKQ</sequence>
<reference evidence="2" key="1">
    <citation type="submission" date="2022-11" db="UniProtKB">
        <authorList>
            <consortium name="WormBaseParasite"/>
        </authorList>
    </citation>
    <scope>IDENTIFICATION</scope>
</reference>
<evidence type="ECO:0000313" key="1">
    <source>
        <dbReference type="Proteomes" id="UP000887565"/>
    </source>
</evidence>
<name>A0A915K6P2_ROMCU</name>
<dbReference type="AlphaFoldDB" id="A0A915K6P2"/>
<protein>
    <submittedName>
        <fullName evidence="2">Uncharacterized protein</fullName>
    </submittedName>
</protein>
<evidence type="ECO:0000313" key="2">
    <source>
        <dbReference type="WBParaSite" id="nRc.2.0.1.t34416-RA"/>
    </source>
</evidence>
<dbReference type="Proteomes" id="UP000887565">
    <property type="component" value="Unplaced"/>
</dbReference>
<accession>A0A915K6P2</accession>
<proteinExistence type="predicted"/>